<evidence type="ECO:0000259" key="2">
    <source>
        <dbReference type="PROSITE" id="PS51154"/>
    </source>
</evidence>
<dbReference type="PANTHER" id="PTHR12521">
    <property type="entry name" value="PROTEIN C6ORF130"/>
    <property type="match status" value="1"/>
</dbReference>
<dbReference type="SUPFAM" id="SSF52949">
    <property type="entry name" value="Macro domain-like"/>
    <property type="match status" value="1"/>
</dbReference>
<evidence type="ECO:0000313" key="4">
    <source>
        <dbReference type="Proteomes" id="UP001060919"/>
    </source>
</evidence>
<dbReference type="AlphaFoldDB" id="A0A916DPW8"/>
<dbReference type="Pfam" id="PF01661">
    <property type="entry name" value="Macro"/>
    <property type="match status" value="1"/>
</dbReference>
<dbReference type="EMBL" id="AP026867">
    <property type="protein sequence ID" value="BDS10809.1"/>
    <property type="molecule type" value="Genomic_DNA"/>
</dbReference>
<dbReference type="Proteomes" id="UP001060919">
    <property type="component" value="Chromosome"/>
</dbReference>
<dbReference type="PANTHER" id="PTHR12521:SF0">
    <property type="entry name" value="ADP-RIBOSE GLYCOHYDROLASE OARD1"/>
    <property type="match status" value="1"/>
</dbReference>
<sequence>MTIMIKEVEGDILLTNAQAIAHGVAPMDHFDRGLALALRSNYPSMAKDFRHYCHLTNPSPGGAWIWGGVGGVRIINLMTQEPAKQLNGHPGEATLPSVNHALKELVKMVKKEDIKSLALPKLATGYGNLDWEKVKPLIYDRLGDLDIPVYIYSLYVKDKKAEE</sequence>
<accession>A0A916DPW8</accession>
<comment type="catalytic activity">
    <reaction evidence="1">
        <text>an N-(ADP-alpha-D-ribosyl)-thymidine in DNA + H2O = a thymidine in DNA + ADP-D-ribose</text>
        <dbReference type="Rhea" id="RHEA:71655"/>
        <dbReference type="Rhea" id="RHEA-COMP:13556"/>
        <dbReference type="Rhea" id="RHEA-COMP:18051"/>
        <dbReference type="ChEBI" id="CHEBI:15377"/>
        <dbReference type="ChEBI" id="CHEBI:57967"/>
        <dbReference type="ChEBI" id="CHEBI:137386"/>
        <dbReference type="ChEBI" id="CHEBI:191199"/>
    </reaction>
    <physiologicalReaction direction="left-to-right" evidence="1">
        <dbReference type="Rhea" id="RHEA:71656"/>
    </physiologicalReaction>
</comment>
<evidence type="ECO:0000256" key="1">
    <source>
        <dbReference type="ARBA" id="ARBA00035885"/>
    </source>
</evidence>
<dbReference type="InterPro" id="IPR050892">
    <property type="entry name" value="ADP-ribose_metab_enzymes"/>
</dbReference>
<dbReference type="PROSITE" id="PS51154">
    <property type="entry name" value="MACRO"/>
    <property type="match status" value="1"/>
</dbReference>
<dbReference type="Gene3D" id="3.40.220.10">
    <property type="entry name" value="Leucine Aminopeptidase, subunit E, domain 1"/>
    <property type="match status" value="1"/>
</dbReference>
<gene>
    <name evidence="3" type="ORF">AsAng_0015180</name>
</gene>
<dbReference type="InterPro" id="IPR002589">
    <property type="entry name" value="Macro_dom"/>
</dbReference>
<keyword evidence="4" id="KW-1185">Reference proteome</keyword>
<dbReference type="InterPro" id="IPR043472">
    <property type="entry name" value="Macro_dom-like"/>
</dbReference>
<dbReference type="KEGG" id="aup:AsAng_0015180"/>
<protein>
    <submittedName>
        <fullName evidence="3">Macro domain-containing protein</fullName>
    </submittedName>
</protein>
<proteinExistence type="predicted"/>
<feature type="domain" description="Macro" evidence="2">
    <location>
        <begin position="1"/>
        <end position="158"/>
    </location>
</feature>
<name>A0A916DPW8_9BACT</name>
<organism evidence="3 4">
    <name type="scientific">Aureispira anguillae</name>
    <dbReference type="NCBI Taxonomy" id="2864201"/>
    <lineage>
        <taxon>Bacteria</taxon>
        <taxon>Pseudomonadati</taxon>
        <taxon>Bacteroidota</taxon>
        <taxon>Saprospiria</taxon>
        <taxon>Saprospirales</taxon>
        <taxon>Saprospiraceae</taxon>
        <taxon>Aureispira</taxon>
    </lineage>
</organism>
<evidence type="ECO:0000313" key="3">
    <source>
        <dbReference type="EMBL" id="BDS10809.1"/>
    </source>
</evidence>
<dbReference type="GO" id="GO:0140291">
    <property type="term" value="P:peptidyl-glutamate ADP-deribosylation"/>
    <property type="evidence" value="ECO:0007669"/>
    <property type="project" value="TreeGrafter"/>
</dbReference>
<reference evidence="3" key="1">
    <citation type="submission" date="2022-09" db="EMBL/GenBank/DDBJ databases">
        <title>Aureispira anguillicida sp. nov., isolated from Leptocephalus of Japanese eel Anguilla japonica.</title>
        <authorList>
            <person name="Yuasa K."/>
            <person name="Mekata T."/>
            <person name="Ikunari K."/>
        </authorList>
    </citation>
    <scope>NUCLEOTIDE SEQUENCE</scope>
    <source>
        <strain evidence="3">EL160426</strain>
    </source>
</reference>